<dbReference type="RefSeq" id="WP_058529200.1">
    <property type="nucleotide sequence ID" value="NZ_CAAAHZ010000015.1"/>
</dbReference>
<dbReference type="STRING" id="45068.Llon_1195"/>
<evidence type="ECO:0000313" key="4">
    <source>
        <dbReference type="Proteomes" id="UP000054997"/>
    </source>
</evidence>
<comment type="caution">
    <text evidence="3">The sequence shown here is derived from an EMBL/GenBank/DDBJ whole genome shotgun (WGS) entry which is preliminary data.</text>
</comment>
<protein>
    <recommendedName>
        <fullName evidence="2">DNA ligase D 3'-phosphoesterase domain-containing protein</fullName>
    </recommendedName>
</protein>
<dbReference type="NCBIfam" id="TIGR02777">
    <property type="entry name" value="LigD_PE_dom"/>
    <property type="match status" value="1"/>
</dbReference>
<feature type="region of interest" description="Disordered" evidence="1">
    <location>
        <begin position="1"/>
        <end position="31"/>
    </location>
</feature>
<organism evidence="3 4">
    <name type="scientific">Legionella londiniensis</name>
    <dbReference type="NCBI Taxonomy" id="45068"/>
    <lineage>
        <taxon>Bacteria</taxon>
        <taxon>Pseudomonadati</taxon>
        <taxon>Pseudomonadota</taxon>
        <taxon>Gammaproteobacteria</taxon>
        <taxon>Legionellales</taxon>
        <taxon>Legionellaceae</taxon>
        <taxon>Legionella</taxon>
    </lineage>
</organism>
<name>A0A0W0VMX9_9GAMM</name>
<dbReference type="Pfam" id="PF13298">
    <property type="entry name" value="LigD_N"/>
    <property type="match status" value="1"/>
</dbReference>
<dbReference type="OrthoDB" id="9802472at2"/>
<dbReference type="AlphaFoldDB" id="A0A0W0VMX9"/>
<reference evidence="3 4" key="1">
    <citation type="submission" date="2015-11" db="EMBL/GenBank/DDBJ databases">
        <title>Genomic analysis of 38 Legionella species identifies large and diverse effector repertoires.</title>
        <authorList>
            <person name="Burstein D."/>
            <person name="Amaro F."/>
            <person name="Zusman T."/>
            <person name="Lifshitz Z."/>
            <person name="Cohen O."/>
            <person name="Gilbert J.A."/>
            <person name="Pupko T."/>
            <person name="Shuman H.A."/>
            <person name="Segal G."/>
        </authorList>
    </citation>
    <scope>NUCLEOTIDE SEQUENCE [LARGE SCALE GENOMIC DNA]</scope>
    <source>
        <strain evidence="3 4">ATCC 49505</strain>
    </source>
</reference>
<gene>
    <name evidence="3" type="ORF">Llon_1195</name>
</gene>
<evidence type="ECO:0000313" key="3">
    <source>
        <dbReference type="EMBL" id="KTD21097.1"/>
    </source>
</evidence>
<accession>A0A0W0VMX9</accession>
<proteinExistence type="predicted"/>
<keyword evidence="4" id="KW-1185">Reference proteome</keyword>
<sequence length="198" mass="22110">MSANHLESYKKKRNLDKSGEPKGGSSGDRRKNIFVIQKHDASSLHYDFRLQSNNILVSWAVPKGLSTAANEKRLAVRTENHPLDYADFEGVIPEGEYGAGTVLVWDKGEYELIHDGDKEATVEKGVEKGALKFKLNGKKLKGGYAMARMRTTNGQEHWVIFKLDDEYADARRNPVSTEPDSVLTGRSLDEIAKDEGDE</sequence>
<evidence type="ECO:0000256" key="1">
    <source>
        <dbReference type="SAM" id="MobiDB-lite"/>
    </source>
</evidence>
<dbReference type="EMBL" id="LNYK01000016">
    <property type="protein sequence ID" value="KTD21097.1"/>
    <property type="molecule type" value="Genomic_DNA"/>
</dbReference>
<dbReference type="PANTHER" id="PTHR39465:SF1">
    <property type="entry name" value="DNA LIGASE D 3'-PHOSPHOESTERASE DOMAIN-CONTAINING PROTEIN"/>
    <property type="match status" value="1"/>
</dbReference>
<feature type="domain" description="DNA ligase D 3'-phosphoesterase" evidence="2">
    <location>
        <begin position="37"/>
        <end position="148"/>
    </location>
</feature>
<feature type="region of interest" description="Disordered" evidence="1">
    <location>
        <begin position="171"/>
        <end position="198"/>
    </location>
</feature>
<dbReference type="InterPro" id="IPR014144">
    <property type="entry name" value="LigD_PE_domain"/>
</dbReference>
<evidence type="ECO:0000259" key="2">
    <source>
        <dbReference type="Pfam" id="PF13298"/>
    </source>
</evidence>
<dbReference type="Proteomes" id="UP000054997">
    <property type="component" value="Unassembled WGS sequence"/>
</dbReference>
<dbReference type="PATRIC" id="fig|45068.5.peg.1289"/>
<dbReference type="PANTHER" id="PTHR39465">
    <property type="entry name" value="DNA LIGASE D, 3'-PHOSPHOESTERASE DOMAIN"/>
    <property type="match status" value="1"/>
</dbReference>
<feature type="compositionally biased region" description="Basic and acidic residues" evidence="1">
    <location>
        <begin position="187"/>
        <end position="198"/>
    </location>
</feature>